<evidence type="ECO:0000313" key="2">
    <source>
        <dbReference type="EMBL" id="KAJ3224471.1"/>
    </source>
</evidence>
<feature type="compositionally biased region" description="Polar residues" evidence="1">
    <location>
        <begin position="61"/>
        <end position="80"/>
    </location>
</feature>
<proteinExistence type="predicted"/>
<feature type="region of interest" description="Disordered" evidence="1">
    <location>
        <begin position="1"/>
        <end position="80"/>
    </location>
</feature>
<reference evidence="2" key="1">
    <citation type="submission" date="2020-05" db="EMBL/GenBank/DDBJ databases">
        <title>Phylogenomic resolution of chytrid fungi.</title>
        <authorList>
            <person name="Stajich J.E."/>
            <person name="Amses K."/>
            <person name="Simmons R."/>
            <person name="Seto K."/>
            <person name="Myers J."/>
            <person name="Bonds A."/>
            <person name="Quandt C.A."/>
            <person name="Barry K."/>
            <person name="Liu P."/>
            <person name="Grigoriev I."/>
            <person name="Longcore J.E."/>
            <person name="James T.Y."/>
        </authorList>
    </citation>
    <scope>NUCLEOTIDE SEQUENCE</scope>
    <source>
        <strain evidence="2">JEL0476</strain>
    </source>
</reference>
<evidence type="ECO:0000313" key="3">
    <source>
        <dbReference type="Proteomes" id="UP001211065"/>
    </source>
</evidence>
<accession>A0AAD5U4X1</accession>
<evidence type="ECO:0000256" key="1">
    <source>
        <dbReference type="SAM" id="MobiDB-lite"/>
    </source>
</evidence>
<feature type="region of interest" description="Disordered" evidence="1">
    <location>
        <begin position="260"/>
        <end position="280"/>
    </location>
</feature>
<dbReference type="Proteomes" id="UP001211065">
    <property type="component" value="Unassembled WGS sequence"/>
</dbReference>
<sequence>MGVNLRPRLNNVVSTQRISPKSTDSIKKKKTKSKMPLTTKSEVIKPTSSTSTTSASLRSTFQVTTDSSQSTSIPPTLPSNLTTKSSFNVNVTLAVKNKKNKKTNTQKYDNSDSKFRHHFGIHEGNSAPTKNATSAFVSPYPPYSQQNYSGNITVLSNNEINLKKENNRNANINTFNTGYSTFNLPIAKPNEESASDKGTPLINEENFNHFLMKNGLEGENVRFGNFNNDRVCIRNSHISAVDLNSDLKEELRRSYFSQEDGRSSRNFGTLKSSKTDHNESMLNKCRETEFSSGTLRSEDHIPNVPYNQDDVQNFKSKFDVGNYPTNDLENRDNEKLREEQMMRKNTISMILKMSGGT</sequence>
<gene>
    <name evidence="2" type="ORF">HK099_008421</name>
</gene>
<feature type="compositionally biased region" description="Polar residues" evidence="1">
    <location>
        <begin position="11"/>
        <end position="20"/>
    </location>
</feature>
<name>A0AAD5U4X1_9FUNG</name>
<keyword evidence="3" id="KW-1185">Reference proteome</keyword>
<protein>
    <submittedName>
        <fullName evidence="2">Uncharacterized protein</fullName>
    </submittedName>
</protein>
<organism evidence="2 3">
    <name type="scientific">Clydaea vesicula</name>
    <dbReference type="NCBI Taxonomy" id="447962"/>
    <lineage>
        <taxon>Eukaryota</taxon>
        <taxon>Fungi</taxon>
        <taxon>Fungi incertae sedis</taxon>
        <taxon>Chytridiomycota</taxon>
        <taxon>Chytridiomycota incertae sedis</taxon>
        <taxon>Chytridiomycetes</taxon>
        <taxon>Lobulomycetales</taxon>
        <taxon>Lobulomycetaceae</taxon>
        <taxon>Clydaea</taxon>
    </lineage>
</organism>
<dbReference type="EMBL" id="JADGJW010000092">
    <property type="protein sequence ID" value="KAJ3224471.1"/>
    <property type="molecule type" value="Genomic_DNA"/>
</dbReference>
<feature type="compositionally biased region" description="Low complexity" evidence="1">
    <location>
        <begin position="34"/>
        <end position="60"/>
    </location>
</feature>
<comment type="caution">
    <text evidence="2">The sequence shown here is derived from an EMBL/GenBank/DDBJ whole genome shotgun (WGS) entry which is preliminary data.</text>
</comment>
<dbReference type="AlphaFoldDB" id="A0AAD5U4X1"/>